<accession>A0A6A5SSK9</accession>
<proteinExistence type="predicted"/>
<organism evidence="2 3">
    <name type="scientific">Clathrospora elynae</name>
    <dbReference type="NCBI Taxonomy" id="706981"/>
    <lineage>
        <taxon>Eukaryota</taxon>
        <taxon>Fungi</taxon>
        <taxon>Dikarya</taxon>
        <taxon>Ascomycota</taxon>
        <taxon>Pezizomycotina</taxon>
        <taxon>Dothideomycetes</taxon>
        <taxon>Pleosporomycetidae</taxon>
        <taxon>Pleosporales</taxon>
        <taxon>Diademaceae</taxon>
        <taxon>Clathrospora</taxon>
    </lineage>
</organism>
<dbReference type="OrthoDB" id="3940699at2759"/>
<protein>
    <submittedName>
        <fullName evidence="2">Uncharacterized protein</fullName>
    </submittedName>
</protein>
<evidence type="ECO:0000313" key="2">
    <source>
        <dbReference type="EMBL" id="KAF1941586.1"/>
    </source>
</evidence>
<dbReference type="Proteomes" id="UP000800038">
    <property type="component" value="Unassembled WGS sequence"/>
</dbReference>
<reference evidence="2" key="1">
    <citation type="journal article" date="2020" name="Stud. Mycol.">
        <title>101 Dothideomycetes genomes: a test case for predicting lifestyles and emergence of pathogens.</title>
        <authorList>
            <person name="Haridas S."/>
            <person name="Albert R."/>
            <person name="Binder M."/>
            <person name="Bloem J."/>
            <person name="Labutti K."/>
            <person name="Salamov A."/>
            <person name="Andreopoulos B."/>
            <person name="Baker S."/>
            <person name="Barry K."/>
            <person name="Bills G."/>
            <person name="Bluhm B."/>
            <person name="Cannon C."/>
            <person name="Castanera R."/>
            <person name="Culley D."/>
            <person name="Daum C."/>
            <person name="Ezra D."/>
            <person name="Gonzalez J."/>
            <person name="Henrissat B."/>
            <person name="Kuo A."/>
            <person name="Liang C."/>
            <person name="Lipzen A."/>
            <person name="Lutzoni F."/>
            <person name="Magnuson J."/>
            <person name="Mondo S."/>
            <person name="Nolan M."/>
            <person name="Ohm R."/>
            <person name="Pangilinan J."/>
            <person name="Park H.-J."/>
            <person name="Ramirez L."/>
            <person name="Alfaro M."/>
            <person name="Sun H."/>
            <person name="Tritt A."/>
            <person name="Yoshinaga Y."/>
            <person name="Zwiers L.-H."/>
            <person name="Turgeon B."/>
            <person name="Goodwin S."/>
            <person name="Spatafora J."/>
            <person name="Crous P."/>
            <person name="Grigoriev I."/>
        </authorList>
    </citation>
    <scope>NUCLEOTIDE SEQUENCE</scope>
    <source>
        <strain evidence="2">CBS 161.51</strain>
    </source>
</reference>
<evidence type="ECO:0000256" key="1">
    <source>
        <dbReference type="SAM" id="MobiDB-lite"/>
    </source>
</evidence>
<keyword evidence="3" id="KW-1185">Reference proteome</keyword>
<name>A0A6A5SSK9_9PLEO</name>
<feature type="region of interest" description="Disordered" evidence="1">
    <location>
        <begin position="129"/>
        <end position="155"/>
    </location>
</feature>
<dbReference type="AlphaFoldDB" id="A0A6A5SSK9"/>
<dbReference type="EMBL" id="ML976045">
    <property type="protein sequence ID" value="KAF1941586.1"/>
    <property type="molecule type" value="Genomic_DNA"/>
</dbReference>
<gene>
    <name evidence="2" type="ORF">EJ02DRAFT_422875</name>
</gene>
<sequence>MTYGSQIWAAAGESRSNTAALYKPLATVQNRCLRKAVGSYKRTPIAAIERESGTPPIDLYIRTMLLQRAVHSDRHDVTKDIQAKLRDLWESARRIGLARRRGRPPMIIPKPGTPTDRMRAVGQLMVEDRRARRATGRDTQQTPGNRQPKEGRQIQATSTIKEIGQEMTDLWKKRWEEEAVKPHRKAPTWKGGWEFVTVF</sequence>
<evidence type="ECO:0000313" key="3">
    <source>
        <dbReference type="Proteomes" id="UP000800038"/>
    </source>
</evidence>